<feature type="region of interest" description="Disordered" evidence="2">
    <location>
        <begin position="157"/>
        <end position="186"/>
    </location>
</feature>
<feature type="coiled-coil region" evidence="1">
    <location>
        <begin position="1116"/>
        <end position="1195"/>
    </location>
</feature>
<feature type="region of interest" description="Disordered" evidence="2">
    <location>
        <begin position="217"/>
        <end position="281"/>
    </location>
</feature>
<feature type="coiled-coil region" evidence="1">
    <location>
        <begin position="304"/>
        <end position="338"/>
    </location>
</feature>
<evidence type="ECO:0000256" key="2">
    <source>
        <dbReference type="SAM" id="MobiDB-lite"/>
    </source>
</evidence>
<protein>
    <recommendedName>
        <fullName evidence="3">C2 NT-type domain-containing protein</fullName>
    </recommendedName>
</protein>
<dbReference type="PANTHER" id="PTHR34452">
    <property type="entry name" value="MYOSIN HEAVY CHAIN-RELATED PROTEIN"/>
    <property type="match status" value="1"/>
</dbReference>
<dbReference type="PROSITE" id="PS51840">
    <property type="entry name" value="C2_NT"/>
    <property type="match status" value="1"/>
</dbReference>
<dbReference type="FunCoup" id="A0A059AWT3">
    <property type="interactions" value="1309"/>
</dbReference>
<name>A0A059AWT3_EUCGR</name>
<dbReference type="OMA" id="TEASYMR"/>
<proteinExistence type="predicted"/>
<dbReference type="Pfam" id="PF10358">
    <property type="entry name" value="NT-C2"/>
    <property type="match status" value="1"/>
</dbReference>
<dbReference type="InterPro" id="IPR019448">
    <property type="entry name" value="NT-C2"/>
</dbReference>
<accession>A0A059AWT3</accession>
<dbReference type="Gramene" id="KCW58219">
    <property type="protein sequence ID" value="KCW58219"/>
    <property type="gene ID" value="EUGRSUZ_H00921"/>
</dbReference>
<evidence type="ECO:0000259" key="3">
    <source>
        <dbReference type="PROSITE" id="PS51840"/>
    </source>
</evidence>
<dbReference type="KEGG" id="egr:104456633"/>
<reference evidence="4" key="1">
    <citation type="submission" date="2013-07" db="EMBL/GenBank/DDBJ databases">
        <title>The genome of Eucalyptus grandis.</title>
        <authorList>
            <person name="Schmutz J."/>
            <person name="Hayes R."/>
            <person name="Myburg A."/>
            <person name="Tuskan G."/>
            <person name="Grattapaglia D."/>
            <person name="Rokhsar D.S."/>
        </authorList>
    </citation>
    <scope>NUCLEOTIDE SEQUENCE</scope>
    <source>
        <tissue evidence="4">Leaf extractions</tissue>
    </source>
</reference>
<feature type="coiled-coil region" evidence="1">
    <location>
        <begin position="1555"/>
        <end position="1649"/>
    </location>
</feature>
<dbReference type="OrthoDB" id="2018427at2759"/>
<feature type="coiled-coil region" evidence="1">
    <location>
        <begin position="2010"/>
        <end position="2065"/>
    </location>
</feature>
<evidence type="ECO:0000256" key="1">
    <source>
        <dbReference type="SAM" id="Coils"/>
    </source>
</evidence>
<dbReference type="EMBL" id="KK198760">
    <property type="protein sequence ID" value="KCW58219.1"/>
    <property type="molecule type" value="Genomic_DNA"/>
</dbReference>
<feature type="coiled-coil region" evidence="1">
    <location>
        <begin position="1682"/>
        <end position="1892"/>
    </location>
</feature>
<feature type="compositionally biased region" description="Basic and acidic residues" evidence="2">
    <location>
        <begin position="233"/>
        <end position="247"/>
    </location>
</feature>
<dbReference type="STRING" id="71139.A0A059AWT3"/>
<sequence length="2195" mass="249037">MSRISKWKPEKTKTKVVFRLQFHATHIPQTGWDKLFISFIPADSGKATAKTTKANVRNGTCKWADPIYETTRLLQDIRTKQYDEKPYKLVVAMGSSRSSLLGEATINLSDYADALKPSSVALSLRGCDSGAILHVTVQLLTSKTGFREFEQQRELREGGLVTTSDQNGRSESVSGRLPSSEDVVGDHTDYASVRFKHGSREHPSNEEEMVLNEEHVDSPIGLDGSSNTSESLYAEKHDTSSAHEIDSIKSTVSGDLGGLSLSQSPRPGKTGPSDQRHVGTSDWVHGWGSDYSADNDLAITYEENNRLRGSLEAAESSLHELKSEVSSLQSHADNLGAEAQKFAQQLAAEMASGENLAREVAVLKSECSNFKAQIEMLKIDKLSSPYVGKDMVGLDQDQDLKLRCFRGLLLMEDKIRELQNKTCFGLNDRDFRFLGADLEALLVMLQDLKQGTGQAVSRISFAAPEGGALKQVGDSSINESKKLVSPVEFGTDLYQPESMLHHLSVSGLSHDPSPADVTDPMKDRIVELLRELDESKAERESLTRKMDQMECYYEALVQELEGNQRHMLGELQNLRNEHTACIYAVSTANAEMDRMRQDMNEQLLRFTEEKRELDLLNKELERRAATAEAALKRARLNYSIAVNQLQKDLELLSGQVSSMYQANENLIKKAFEDSTPQSFQGATEHLQNQKLDPGDVHANKLLQRQNMPKVQKKQEVCGDILLDDLRRSLNLQEELYQKVEEEVCDANFEIIFLDVFSKTLRETLHEASSDITVTKNRVDYLTRQLELVTESKDVLTRKLDSAMNEVQSLSDCKEAFSLKYNGMTIQNQMLESNLRTITSENHFLEQKIKELESLMTEYRSYRHKFETSDVERIELADQLRKEVKDSAILRSENAALQGELQTLKQKIEEVASAKDHLQNIVYYLQDKLHSMLMCHEENFDGELLLRESDHQDTESGYLTNIVSKLADIQQSARDKYLQVVEERKALEKEKDLAVASLSTSESNIFSVKENFGHDLRVMLDKLSTSNSLVQKLQVEVEALANRLGSSSEAAERHEQGQKEALADLCRLELELEQLISRNEDLSQKFLALESISEELGQSKLIIAECTEENHALMASLQSKTETSSQLELEVSELKENLKSQKTELHNQRSYIEKLEMSISDLTSELNEKHCQLLSLDEQRVELLHLRQLVSNLELENARVSDLLLRSEECLKVSREESSSVAELENQLFEMHEFLISADIQKVLTRVHYETGIQDFVQQLQFSDRHLEMLQQKNLDLELRLSCCLANEAHHVEESKKLSTRLESLRSDLEASIAQNGELHDVNNVLTTELEEHGKKNEILSTHLESLRSDLEASIAQNRELHDVNNVLMTELEEHRKRNGMLDASICEERRKHAESLESLESDLDASIAQNRLLHDTHNVLKAEIEEHRQRSESWEATICEERREHADSIESLRSDLEACIAENRVLRDTNGILKAELEEHRNTTAMLDAGLCEERSKHAESLESLKSDLEASIARHRVLEGTNNGLKAELEEYGKRNEMWDASTSEERRKHDDCIESLKSDLEASVAQSRKLQETNNALMAELEEHKLRFETWEASICEERRKHTESLDCLNSNLEDFIAQNRKLHDANNELKAELEECRKINQNCDASICEERRKHASEVEMLKSLLILSGEEIDGLILVNEELQVKLLVLEGKIEEQSSQLTLLEQCNDEIVVMQKQCKELTEKLSAQVMKTEEFKNLATHLKELKDRADAEVLQAREKKETDGQTYAVQDSLRIAFIKEQYESKLQELKQQLSMSKKHSEEMLWKLQDAVDEVESRKKSEASNLKKIEELSMKILELESELQAAVSEKREKSMAFDCMKAEMECSLISLECCKEEKQKLEASLLKCNEEKTKIAAELTLANELLESSKTPGRILEKDADQSHMDCMPDDLVVGTLHSAKSLNRDADACTNHGHEGALASGLISVQSKQDVQASKGENGIQNLAPLDRDIALHSDRKDLDLLREQFKVQVLKSSMDNLSKELEKMKNENWLLSQDDRVADPKFPELQRELMRLDKANEELSSKFPSFNEISGGGNALERVLALEIELAEALQAKKKSMIQFQSSFLKQHSDEEAIFKSFRDINELIKDMLELKGKYAAVEGELKEMHDRYSQLSLQFAEVEGERQKLMMTLKCVRSSRKAANLNRSSSASVGE</sequence>
<organism evidence="4">
    <name type="scientific">Eucalyptus grandis</name>
    <name type="common">Flooded gum</name>
    <dbReference type="NCBI Taxonomy" id="71139"/>
    <lineage>
        <taxon>Eukaryota</taxon>
        <taxon>Viridiplantae</taxon>
        <taxon>Streptophyta</taxon>
        <taxon>Embryophyta</taxon>
        <taxon>Tracheophyta</taxon>
        <taxon>Spermatophyta</taxon>
        <taxon>Magnoliopsida</taxon>
        <taxon>eudicotyledons</taxon>
        <taxon>Gunneridae</taxon>
        <taxon>Pentapetalae</taxon>
        <taxon>rosids</taxon>
        <taxon>malvids</taxon>
        <taxon>Myrtales</taxon>
        <taxon>Myrtaceae</taxon>
        <taxon>Myrtoideae</taxon>
        <taxon>Eucalypteae</taxon>
        <taxon>Eucalyptus</taxon>
    </lineage>
</organism>
<feature type="domain" description="C2 NT-type" evidence="3">
    <location>
        <begin position="6"/>
        <end position="141"/>
    </location>
</feature>
<gene>
    <name evidence="4" type="ORF">EUGRSUZ_H00921</name>
</gene>
<dbReference type="PANTHER" id="PTHR34452:SF1">
    <property type="entry name" value="SPORULATION-SPECIFIC PROTEIN"/>
    <property type="match status" value="1"/>
</dbReference>
<feature type="compositionally biased region" description="Polar residues" evidence="2">
    <location>
        <begin position="161"/>
        <end position="173"/>
    </location>
</feature>
<dbReference type="InParanoid" id="A0A059AWT3"/>
<feature type="coiled-coil region" evidence="1">
    <location>
        <begin position="2124"/>
        <end position="2151"/>
    </location>
</feature>
<dbReference type="eggNOG" id="ENOG502QRAN">
    <property type="taxonomic scope" value="Eukaryota"/>
</dbReference>
<feature type="coiled-coil region" evidence="1">
    <location>
        <begin position="785"/>
        <end position="920"/>
    </location>
</feature>
<evidence type="ECO:0000313" key="4">
    <source>
        <dbReference type="EMBL" id="KCW58219.1"/>
    </source>
</evidence>
<keyword evidence="1" id="KW-0175">Coiled coil</keyword>
<feature type="coiled-coil region" evidence="1">
    <location>
        <begin position="525"/>
        <end position="637"/>
    </location>
</feature>